<accession>A0A0F9Q5K9</accession>
<comment type="caution">
    <text evidence="2">The sequence shown here is derived from an EMBL/GenBank/DDBJ whole genome shotgun (WGS) entry which is preliminary data.</text>
</comment>
<feature type="region of interest" description="Disordered" evidence="1">
    <location>
        <begin position="116"/>
        <end position="137"/>
    </location>
</feature>
<evidence type="ECO:0000313" key="2">
    <source>
        <dbReference type="EMBL" id="KKN37789.1"/>
    </source>
</evidence>
<sequence>MYVEKLKFLQEIYPEDNCIAGITTSTYDDMSVGTPCIAIIQPFVVYDGIISRNNSHNSWELSKSTMVPILPSGSGRPVPRSPTSDRGVRSYVEGLSCYEGRGDEERLPNKTITGKITTGKITNSKPEPKKPIPTEAKKSTAKDIYHIAKKDLAKANSILSNSLDNINVIIPFSIWNATIDYVIHSTNTKKFYIDGSLPLIFDNGIHTELDRLSDVHNSSDVSNFPDLLSERLQSNRFINYTFSGVGTSNLKYMLEDINSFYSVLTKAYPHHISFFQYPHNRVKVITDIVSISFYELGDVLPIFDSKKASGICMEVFITNSSIKGQDIISKMKSATYRFVFSKSKENVFTIDGEAIRRPHDMRSSKAMSLVRDKISKEIPNDVNIKNNKSKVVKEKVTGRSDYLQTKLFEEEEV</sequence>
<reference evidence="2" key="1">
    <citation type="journal article" date="2015" name="Nature">
        <title>Complex archaea that bridge the gap between prokaryotes and eukaryotes.</title>
        <authorList>
            <person name="Spang A."/>
            <person name="Saw J.H."/>
            <person name="Jorgensen S.L."/>
            <person name="Zaremba-Niedzwiedzka K."/>
            <person name="Martijn J."/>
            <person name="Lind A.E."/>
            <person name="van Eijk R."/>
            <person name="Schleper C."/>
            <person name="Guy L."/>
            <person name="Ettema T.J."/>
        </authorList>
    </citation>
    <scope>NUCLEOTIDE SEQUENCE</scope>
</reference>
<dbReference type="AlphaFoldDB" id="A0A0F9Q5K9"/>
<organism evidence="2">
    <name type="scientific">marine sediment metagenome</name>
    <dbReference type="NCBI Taxonomy" id="412755"/>
    <lineage>
        <taxon>unclassified sequences</taxon>
        <taxon>metagenomes</taxon>
        <taxon>ecological metagenomes</taxon>
    </lineage>
</organism>
<feature type="compositionally biased region" description="Basic and acidic residues" evidence="1">
    <location>
        <begin position="126"/>
        <end position="137"/>
    </location>
</feature>
<proteinExistence type="predicted"/>
<gene>
    <name evidence="2" type="ORF">LCGC14_0759900</name>
</gene>
<protein>
    <submittedName>
        <fullName evidence="2">Uncharacterized protein</fullName>
    </submittedName>
</protein>
<evidence type="ECO:0000256" key="1">
    <source>
        <dbReference type="SAM" id="MobiDB-lite"/>
    </source>
</evidence>
<name>A0A0F9Q5K9_9ZZZZ</name>
<dbReference type="EMBL" id="LAZR01001870">
    <property type="protein sequence ID" value="KKN37789.1"/>
    <property type="molecule type" value="Genomic_DNA"/>
</dbReference>